<dbReference type="Proteomes" id="UP000249936">
    <property type="component" value="Unassembled WGS sequence"/>
</dbReference>
<sequence length="101" mass="11211">MLQINVKKQLGQLALQANIQVPDQGVTAIFGLSGSGKTSLINLVSGLIQPDEGFIRLNDRTLVDMETQECLPTHLRKIGYVFPRCAFISSLQCERQFCDMV</sequence>
<dbReference type="EC" id="3.6.3.29" evidence="2"/>
<dbReference type="GO" id="GO:0005524">
    <property type="term" value="F:ATP binding"/>
    <property type="evidence" value="ECO:0007669"/>
    <property type="project" value="UniProtKB-KW"/>
</dbReference>
<dbReference type="InterPro" id="IPR050334">
    <property type="entry name" value="Molybdenum_import_ModC"/>
</dbReference>
<accession>A0A2X1PKL5</accession>
<dbReference type="EC" id="3.6.3.25" evidence="2"/>
<dbReference type="PANTHER" id="PTHR43514">
    <property type="entry name" value="ABC TRANSPORTER I FAMILY MEMBER 10"/>
    <property type="match status" value="1"/>
</dbReference>
<evidence type="ECO:0000259" key="1">
    <source>
        <dbReference type="Pfam" id="PF00005"/>
    </source>
</evidence>
<keyword evidence="2" id="KW-0547">Nucleotide-binding</keyword>
<feature type="domain" description="ABC transporter" evidence="1">
    <location>
        <begin position="17"/>
        <end position="88"/>
    </location>
</feature>
<proteinExistence type="predicted"/>
<dbReference type="InterPro" id="IPR027417">
    <property type="entry name" value="P-loop_NTPase"/>
</dbReference>
<dbReference type="InterPro" id="IPR003439">
    <property type="entry name" value="ABC_transporter-like_ATP-bd"/>
</dbReference>
<dbReference type="Gene3D" id="3.40.50.300">
    <property type="entry name" value="P-loop containing nucleotide triphosphate hydrolases"/>
    <property type="match status" value="1"/>
</dbReference>
<keyword evidence="2" id="KW-0067">ATP-binding</keyword>
<dbReference type="Pfam" id="PF00005">
    <property type="entry name" value="ABC_tran"/>
    <property type="match status" value="1"/>
</dbReference>
<gene>
    <name evidence="2" type="primary">modC_3</name>
    <name evidence="2" type="ORF">NCTC11872_00117</name>
</gene>
<evidence type="ECO:0000313" key="2">
    <source>
        <dbReference type="EMBL" id="SPX40544.1"/>
    </source>
</evidence>
<keyword evidence="2" id="KW-0378">Hydrolase</keyword>
<organism evidence="2 3">
    <name type="scientific">Haemophilus influenzae</name>
    <dbReference type="NCBI Taxonomy" id="727"/>
    <lineage>
        <taxon>Bacteria</taxon>
        <taxon>Pseudomonadati</taxon>
        <taxon>Pseudomonadota</taxon>
        <taxon>Gammaproteobacteria</taxon>
        <taxon>Pasteurellales</taxon>
        <taxon>Pasteurellaceae</taxon>
        <taxon>Haemophilus</taxon>
    </lineage>
</organism>
<evidence type="ECO:0000313" key="3">
    <source>
        <dbReference type="Proteomes" id="UP000249936"/>
    </source>
</evidence>
<dbReference type="GO" id="GO:0016887">
    <property type="term" value="F:ATP hydrolysis activity"/>
    <property type="evidence" value="ECO:0007669"/>
    <property type="project" value="InterPro"/>
</dbReference>
<dbReference type="SUPFAM" id="SSF52540">
    <property type="entry name" value="P-loop containing nucleoside triphosphate hydrolases"/>
    <property type="match status" value="1"/>
</dbReference>
<protein>
    <submittedName>
        <fullName evidence="2">Molybdate transporter ATP-binding protein</fullName>
        <ecNumber evidence="2">3.6.3.25</ecNumber>
        <ecNumber evidence="2">3.6.3.29</ecNumber>
    </submittedName>
</protein>
<reference evidence="2 3" key="1">
    <citation type="submission" date="2018-06" db="EMBL/GenBank/DDBJ databases">
        <authorList>
            <consortium name="Pathogen Informatics"/>
            <person name="Doyle S."/>
        </authorList>
    </citation>
    <scope>NUCLEOTIDE SEQUENCE [LARGE SCALE GENOMIC DNA]</scope>
    <source>
        <strain evidence="2 3">NCTC11872</strain>
    </source>
</reference>
<dbReference type="EMBL" id="UASK01000002">
    <property type="protein sequence ID" value="SPX40544.1"/>
    <property type="molecule type" value="Genomic_DNA"/>
</dbReference>
<name>A0A2X1PKL5_HAEIF</name>
<dbReference type="PANTHER" id="PTHR43514:SF4">
    <property type="entry name" value="ABC TRANSPORTER I FAMILY MEMBER 10"/>
    <property type="match status" value="1"/>
</dbReference>
<dbReference type="AlphaFoldDB" id="A0A2X1PKL5"/>